<protein>
    <submittedName>
        <fullName evidence="3">Aste57867_24625 protein</fullName>
    </submittedName>
</protein>
<dbReference type="InterPro" id="IPR011333">
    <property type="entry name" value="SKP1/BTB/POZ_sf"/>
</dbReference>
<dbReference type="InterPro" id="IPR003131">
    <property type="entry name" value="T1-type_BTB"/>
</dbReference>
<dbReference type="GO" id="GO:0051260">
    <property type="term" value="P:protein homooligomerization"/>
    <property type="evidence" value="ECO:0007669"/>
    <property type="project" value="InterPro"/>
</dbReference>
<dbReference type="Pfam" id="PF02214">
    <property type="entry name" value="BTB_2"/>
    <property type="match status" value="1"/>
</dbReference>
<evidence type="ECO:0000313" key="4">
    <source>
        <dbReference type="Proteomes" id="UP000332933"/>
    </source>
</evidence>
<evidence type="ECO:0000313" key="2">
    <source>
        <dbReference type="EMBL" id="KAF0683321.1"/>
    </source>
</evidence>
<dbReference type="AlphaFoldDB" id="A0A485LSZ9"/>
<dbReference type="EMBL" id="VJMH01007415">
    <property type="protein sequence ID" value="KAF0683321.1"/>
    <property type="molecule type" value="Genomic_DNA"/>
</dbReference>
<organism evidence="3 4">
    <name type="scientific">Aphanomyces stellatus</name>
    <dbReference type="NCBI Taxonomy" id="120398"/>
    <lineage>
        <taxon>Eukaryota</taxon>
        <taxon>Sar</taxon>
        <taxon>Stramenopiles</taxon>
        <taxon>Oomycota</taxon>
        <taxon>Saprolegniomycetes</taxon>
        <taxon>Saprolegniales</taxon>
        <taxon>Verrucalvaceae</taxon>
        <taxon>Aphanomyces</taxon>
    </lineage>
</organism>
<keyword evidence="4" id="KW-1185">Reference proteome</keyword>
<dbReference type="OrthoDB" id="61636at2759"/>
<dbReference type="Gene3D" id="3.30.710.10">
    <property type="entry name" value="Potassium Channel Kv1.1, Chain A"/>
    <property type="match status" value="1"/>
</dbReference>
<sequence>MEGTGAAGGIKGADSEALLGPMEALKRGSETFLEASRAMHEQIKEWEHKEAHWKDLTLRIQRELADAPNIVTLDVGGTLFRAPKATLLQHDGSYFHGVLGSGQWKPDDLTTQAYFLDLDPATFVRVMRFLRTGDLTFTGLCAFECRELLHSMDYLVLPVPLKHKTYFPWAWQEHAPAIELSNGDRTAQVHRASTHPDVVKDRKWMCALGDVHVPVFHVRLDKTCEYICLGLTTRKTFEVHATPPFVGGISLALRDCGTFSSPDGATVKLSVDRFAVGDVVSARFLDGSTVSFERNGTPLPGATCSVPQTTDLIPAVFLMQGAMLTIVDG</sequence>
<evidence type="ECO:0000259" key="1">
    <source>
        <dbReference type="PROSITE" id="PS50097"/>
    </source>
</evidence>
<reference evidence="2" key="2">
    <citation type="submission" date="2019-06" db="EMBL/GenBank/DDBJ databases">
        <title>Genomics analysis of Aphanomyces spp. identifies a new class of oomycete effector associated with host adaptation.</title>
        <authorList>
            <person name="Gaulin E."/>
        </authorList>
    </citation>
    <scope>NUCLEOTIDE SEQUENCE</scope>
    <source>
        <strain evidence="2">CBS 578.67</strain>
    </source>
</reference>
<dbReference type="SUPFAM" id="SSF54695">
    <property type="entry name" value="POZ domain"/>
    <property type="match status" value="1"/>
</dbReference>
<reference evidence="3 4" key="1">
    <citation type="submission" date="2019-03" db="EMBL/GenBank/DDBJ databases">
        <authorList>
            <person name="Gaulin E."/>
            <person name="Dumas B."/>
        </authorList>
    </citation>
    <scope>NUCLEOTIDE SEQUENCE [LARGE SCALE GENOMIC DNA]</scope>
    <source>
        <strain evidence="3">CBS 568.67</strain>
    </source>
</reference>
<gene>
    <name evidence="3" type="primary">Aste57867_24625</name>
    <name evidence="2" type="ORF">As57867_024547</name>
    <name evidence="3" type="ORF">ASTE57867_24625</name>
</gene>
<dbReference type="CDD" id="cd18316">
    <property type="entry name" value="BTB_POZ_KCTD-like"/>
    <property type="match status" value="1"/>
</dbReference>
<dbReference type="InterPro" id="IPR043136">
    <property type="entry name" value="B30.2/SPRY_sf"/>
</dbReference>
<dbReference type="Gene3D" id="2.60.120.920">
    <property type="match status" value="1"/>
</dbReference>
<dbReference type="EMBL" id="CAADRA010007441">
    <property type="protein sequence ID" value="VFU01262.1"/>
    <property type="molecule type" value="Genomic_DNA"/>
</dbReference>
<dbReference type="InterPro" id="IPR000210">
    <property type="entry name" value="BTB/POZ_dom"/>
</dbReference>
<name>A0A485LSZ9_9STRA</name>
<feature type="domain" description="BTB" evidence="1">
    <location>
        <begin position="69"/>
        <end position="139"/>
    </location>
</feature>
<evidence type="ECO:0000313" key="3">
    <source>
        <dbReference type="EMBL" id="VFU01262.1"/>
    </source>
</evidence>
<dbReference type="PROSITE" id="PS50097">
    <property type="entry name" value="BTB"/>
    <property type="match status" value="1"/>
</dbReference>
<proteinExistence type="predicted"/>
<accession>A0A485LSZ9</accession>
<dbReference type="Proteomes" id="UP000332933">
    <property type="component" value="Unassembled WGS sequence"/>
</dbReference>